<organism evidence="1 2">
    <name type="scientific">Panagrolaimus sp. ES5</name>
    <dbReference type="NCBI Taxonomy" id="591445"/>
    <lineage>
        <taxon>Eukaryota</taxon>
        <taxon>Metazoa</taxon>
        <taxon>Ecdysozoa</taxon>
        <taxon>Nematoda</taxon>
        <taxon>Chromadorea</taxon>
        <taxon>Rhabditida</taxon>
        <taxon>Tylenchina</taxon>
        <taxon>Panagrolaimomorpha</taxon>
        <taxon>Panagrolaimoidea</taxon>
        <taxon>Panagrolaimidae</taxon>
        <taxon>Panagrolaimus</taxon>
    </lineage>
</organism>
<proteinExistence type="predicted"/>
<protein>
    <submittedName>
        <fullName evidence="2">Apyrase</fullName>
    </submittedName>
</protein>
<reference evidence="2" key="1">
    <citation type="submission" date="2022-11" db="UniProtKB">
        <authorList>
            <consortium name="WormBaseParasite"/>
        </authorList>
    </citation>
    <scope>IDENTIFICATION</scope>
</reference>
<evidence type="ECO:0000313" key="2">
    <source>
        <dbReference type="WBParaSite" id="ES5_v2.g14172.t1"/>
    </source>
</evidence>
<accession>A0AC34FAJ5</accession>
<sequence length="331" mass="36296">MPKESRKPPFITPKDPSSTSSSLSLAATTSPFLWIFPAIFFGLFISKLFPSPSAGCDFGPAYNKTQLFSSHKSAEGDTIFKIAVVTDLDQGSKSETKKNTWISYFKTGDLKISKDSSKATVHWQSDKETIILSSQISAGGRGMELSDLAVFDGNLISCDDRIGLVYKIENNYKDVIPWIFLTDGPGNVTKGLKAEWMTIKDDHLWVGGLGKEWTTTDGVFVNYHPIRASHEPYTEATDEFAGTDLLLIADENFNHVEVKHIGSKGSGYRGFAAFSFVPGSSDNLIAAIKSEEKDGMPVASYLTVFRLSDGHVLLDEEPLKGAHKFEGIAFI</sequence>
<evidence type="ECO:0000313" key="1">
    <source>
        <dbReference type="Proteomes" id="UP000887579"/>
    </source>
</evidence>
<dbReference type="Proteomes" id="UP000887579">
    <property type="component" value="Unplaced"/>
</dbReference>
<name>A0AC34FAJ5_9BILA</name>
<dbReference type="WBParaSite" id="ES5_v2.g14172.t1">
    <property type="protein sequence ID" value="ES5_v2.g14172.t1"/>
    <property type="gene ID" value="ES5_v2.g14172"/>
</dbReference>